<feature type="region of interest" description="Disordered" evidence="9">
    <location>
        <begin position="350"/>
        <end position="378"/>
    </location>
</feature>
<dbReference type="PROSITE" id="PS00130">
    <property type="entry name" value="U_DNA_GLYCOSYLASE"/>
    <property type="match status" value="1"/>
</dbReference>
<dbReference type="HOGENOM" id="CLU_006014_0_0_1"/>
<dbReference type="SMART" id="SM00986">
    <property type="entry name" value="UDG"/>
    <property type="match status" value="1"/>
</dbReference>
<feature type="compositionally biased region" description="Low complexity" evidence="9">
    <location>
        <begin position="955"/>
        <end position="974"/>
    </location>
</feature>
<dbReference type="EMBL" id="KE375142">
    <property type="protein sequence ID" value="EPQ62944.1"/>
    <property type="molecule type" value="Genomic_DNA"/>
</dbReference>
<feature type="compositionally biased region" description="Polar residues" evidence="9">
    <location>
        <begin position="919"/>
        <end position="930"/>
    </location>
</feature>
<feature type="compositionally biased region" description="Basic and acidic residues" evidence="9">
    <location>
        <begin position="1300"/>
        <end position="1317"/>
    </location>
</feature>
<evidence type="ECO:0000256" key="1">
    <source>
        <dbReference type="ARBA" id="ARBA00004123"/>
    </source>
</evidence>
<accession>A0A061HD31</accession>
<keyword evidence="3" id="KW-0227">DNA damage</keyword>
<reference evidence="12" key="3">
    <citation type="submission" date="2018-07" db="EMBL/GenBank/DDBJ databases">
        <authorList>
            <person name="Quirk P.G."/>
            <person name="Krulwich T.A."/>
        </authorList>
    </citation>
    <scope>NUCLEOTIDE SEQUENCE</scope>
    <source>
        <strain evidence="12">96224</strain>
    </source>
</reference>
<dbReference type="FunFam" id="3.40.470.10:FF:000007">
    <property type="entry name" value="Uracil-DNA glycosylase"/>
    <property type="match status" value="1"/>
</dbReference>
<reference evidence="13" key="1">
    <citation type="journal article" date="2013" name="Nat. Genet.">
        <title>The wheat powdery mildew genome shows the unique evolution of an obligate biotroph.</title>
        <authorList>
            <person name="Wicker T."/>
            <person name="Oberhaensli S."/>
            <person name="Parlange F."/>
            <person name="Buchmann J.P."/>
            <person name="Shatalina M."/>
            <person name="Roffler S."/>
            <person name="Ben-David R."/>
            <person name="Dolezel J."/>
            <person name="Simkova H."/>
            <person name="Schulze-Lefert P."/>
            <person name="Spanu P.D."/>
            <person name="Bruggmann R."/>
            <person name="Amselem J."/>
            <person name="Quesneville H."/>
            <person name="Ver Loren van Themaat E."/>
            <person name="Paape T."/>
            <person name="Shimizu K.K."/>
            <person name="Keller B."/>
        </authorList>
    </citation>
    <scope>NUCLEOTIDE SEQUENCE [LARGE SCALE GENOMIC DNA]</scope>
    <source>
        <strain evidence="13">96224</strain>
    </source>
</reference>
<dbReference type="GO" id="GO:0006284">
    <property type="term" value="P:base-excision repair"/>
    <property type="evidence" value="ECO:0007669"/>
    <property type="project" value="InterPro"/>
</dbReference>
<evidence type="ECO:0000256" key="5">
    <source>
        <dbReference type="ARBA" id="ARBA00023128"/>
    </source>
</evidence>
<dbReference type="PANTHER" id="PTHR28093">
    <property type="entry name" value="MORPHOGENESIS-RELATED PROTEIN MSB1"/>
    <property type="match status" value="1"/>
</dbReference>
<feature type="active site" description="Proton acceptor" evidence="8">
    <location>
        <position position="143"/>
    </location>
</feature>
<evidence type="ECO:0000256" key="8">
    <source>
        <dbReference type="PROSITE-ProRule" id="PRU10072"/>
    </source>
</evidence>
<feature type="region of interest" description="Disordered" evidence="9">
    <location>
        <begin position="22"/>
        <end position="52"/>
    </location>
</feature>
<feature type="compositionally biased region" description="Basic and acidic residues" evidence="9">
    <location>
        <begin position="363"/>
        <end position="373"/>
    </location>
</feature>
<dbReference type="EMBL" id="UIGY01000170">
    <property type="protein sequence ID" value="SUZ12370.1"/>
    <property type="molecule type" value="Genomic_DNA"/>
</dbReference>
<feature type="region of interest" description="Disordered" evidence="9">
    <location>
        <begin position="897"/>
        <end position="974"/>
    </location>
</feature>
<comment type="subcellular location">
    <subcellularLocation>
        <location evidence="1">Nucleus</location>
    </subcellularLocation>
</comment>
<evidence type="ECO:0000256" key="3">
    <source>
        <dbReference type="ARBA" id="ARBA00022763"/>
    </source>
</evidence>
<evidence type="ECO:0000256" key="4">
    <source>
        <dbReference type="ARBA" id="ARBA00022801"/>
    </source>
</evidence>
<dbReference type="InterPro" id="IPR036895">
    <property type="entry name" value="Uracil-DNA_glycosylase-like_sf"/>
</dbReference>
<comment type="similarity">
    <text evidence="2">Belongs to the uracil-DNA glycosylase (UDG) superfamily. UNG family.</text>
</comment>
<dbReference type="HAMAP" id="MF_00148">
    <property type="entry name" value="UDG"/>
    <property type="match status" value="1"/>
</dbReference>
<feature type="non-terminal residue" evidence="12">
    <location>
        <position position="1326"/>
    </location>
</feature>
<dbReference type="SMART" id="SM00987">
    <property type="entry name" value="UreE_C"/>
    <property type="match status" value="1"/>
</dbReference>
<dbReference type="PANTHER" id="PTHR28093:SF1">
    <property type="entry name" value="MORPHOGENESIS-RELATED PROTEIN MSB1"/>
    <property type="match status" value="1"/>
</dbReference>
<evidence type="ECO:0000256" key="7">
    <source>
        <dbReference type="ARBA" id="ARBA00023242"/>
    </source>
</evidence>
<organism evidence="12">
    <name type="scientific">Blumeria graminis f. sp. tritici 96224</name>
    <dbReference type="NCBI Taxonomy" id="1268274"/>
    <lineage>
        <taxon>Eukaryota</taxon>
        <taxon>Fungi</taxon>
        <taxon>Dikarya</taxon>
        <taxon>Ascomycota</taxon>
        <taxon>Pezizomycotina</taxon>
        <taxon>Leotiomycetes</taxon>
        <taxon>Erysiphales</taxon>
        <taxon>Erysiphaceae</taxon>
        <taxon>Blumeria</taxon>
    </lineage>
</organism>
<feature type="compositionally biased region" description="Polar residues" evidence="9">
    <location>
        <begin position="1091"/>
        <end position="1116"/>
    </location>
</feature>
<dbReference type="InterPro" id="IPR002043">
    <property type="entry name" value="UDG_fam1"/>
</dbReference>
<dbReference type="GO" id="GO:0005634">
    <property type="term" value="C:nucleus"/>
    <property type="evidence" value="ECO:0007669"/>
    <property type="project" value="UniProtKB-SubCell"/>
</dbReference>
<dbReference type="GO" id="GO:0005737">
    <property type="term" value="C:cytoplasm"/>
    <property type="evidence" value="ECO:0007669"/>
    <property type="project" value="UniProtKB-ARBA"/>
</dbReference>
<keyword evidence="6" id="KW-0234">DNA repair</keyword>
<name>A0A061HD31_BLUGR</name>
<dbReference type="Gene3D" id="3.40.470.10">
    <property type="entry name" value="Uracil-DNA glycosylase-like domain"/>
    <property type="match status" value="1"/>
</dbReference>
<dbReference type="NCBIfam" id="NF003592">
    <property type="entry name" value="PRK05254.1-5"/>
    <property type="match status" value="1"/>
</dbReference>
<keyword evidence="5" id="KW-0496">Mitochondrion</keyword>
<feature type="region of interest" description="Disordered" evidence="9">
    <location>
        <begin position="1091"/>
        <end position="1326"/>
    </location>
</feature>
<evidence type="ECO:0000256" key="9">
    <source>
        <dbReference type="SAM" id="MobiDB-lite"/>
    </source>
</evidence>
<feature type="compositionally biased region" description="Polar residues" evidence="9">
    <location>
        <begin position="1004"/>
        <end position="1044"/>
    </location>
</feature>
<dbReference type="Proteomes" id="UP000053110">
    <property type="component" value="Unassembled WGS sequence"/>
</dbReference>
<dbReference type="InterPro" id="IPR018085">
    <property type="entry name" value="Ura-DNA_Glyclase_AS"/>
</dbReference>
<evidence type="ECO:0000256" key="2">
    <source>
        <dbReference type="ARBA" id="ARBA00008184"/>
    </source>
</evidence>
<dbReference type="SUPFAM" id="SSF52141">
    <property type="entry name" value="Uracil-DNA glycosylase-like"/>
    <property type="match status" value="1"/>
</dbReference>
<evidence type="ECO:0000313" key="13">
    <source>
        <dbReference type="Proteomes" id="UP000053110"/>
    </source>
</evidence>
<dbReference type="NCBIfam" id="TIGR00628">
    <property type="entry name" value="ung"/>
    <property type="match status" value="1"/>
</dbReference>
<evidence type="ECO:0000259" key="10">
    <source>
        <dbReference type="SMART" id="SM00986"/>
    </source>
</evidence>
<reference evidence="11" key="2">
    <citation type="submission" date="2013-01" db="EMBL/GenBank/DDBJ databases">
        <title>The wheat powdery mildew genome reveals unique evolution of an obligate biotroph.</title>
        <authorList>
            <person name="Oberhaensli S."/>
            <person name="Wicker T."/>
            <person name="Keller B."/>
        </authorList>
    </citation>
    <scope>NUCLEOTIDE SEQUENCE</scope>
    <source>
        <strain evidence="11">96224</strain>
    </source>
</reference>
<dbReference type="Pfam" id="PF03167">
    <property type="entry name" value="UDG"/>
    <property type="match status" value="1"/>
</dbReference>
<dbReference type="CDD" id="cd10027">
    <property type="entry name" value="UDG-F1-like"/>
    <property type="match status" value="1"/>
</dbReference>
<evidence type="ECO:0000313" key="12">
    <source>
        <dbReference type="EMBL" id="SUZ12370.1"/>
    </source>
</evidence>
<feature type="compositionally biased region" description="Low complexity" evidence="9">
    <location>
        <begin position="936"/>
        <end position="947"/>
    </location>
</feature>
<feature type="domain" description="Uracil-DNA glycosylase-like" evidence="10">
    <location>
        <begin position="128"/>
        <end position="293"/>
    </location>
</feature>
<feature type="compositionally biased region" description="Low complexity" evidence="9">
    <location>
        <begin position="41"/>
        <end position="52"/>
    </location>
</feature>
<protein>
    <submittedName>
        <fullName evidence="12">BgtA-21426</fullName>
    </submittedName>
</protein>
<dbReference type="GO" id="GO:0004844">
    <property type="term" value="F:uracil DNA N-glycosylase activity"/>
    <property type="evidence" value="ECO:0007669"/>
    <property type="project" value="InterPro"/>
</dbReference>
<evidence type="ECO:0000256" key="6">
    <source>
        <dbReference type="ARBA" id="ARBA00023204"/>
    </source>
</evidence>
<dbReference type="CDD" id="cd04401">
    <property type="entry name" value="RhoGAP_fMSB1"/>
    <property type="match status" value="1"/>
</dbReference>
<gene>
    <name evidence="11" type="ORF">BGT96224_A21426</name>
    <name evidence="12" type="ORF">BGT96224V2_LOCUS5534</name>
</gene>
<dbReference type="InterPro" id="IPR037508">
    <property type="entry name" value="Msb1/Mug8"/>
</dbReference>
<proteinExistence type="inferred from homology"/>
<feature type="region of interest" description="Disordered" evidence="9">
    <location>
        <begin position="1004"/>
        <end position="1056"/>
    </location>
</feature>
<dbReference type="Pfam" id="PF08101">
    <property type="entry name" value="Msb1-Mug8_dom"/>
    <property type="match status" value="1"/>
</dbReference>
<dbReference type="NCBIfam" id="NF003588">
    <property type="entry name" value="PRK05254.1-1"/>
    <property type="match status" value="1"/>
</dbReference>
<feature type="compositionally biased region" description="Polar residues" evidence="9">
    <location>
        <begin position="1189"/>
        <end position="1215"/>
    </location>
</feature>
<dbReference type="InterPro" id="IPR005122">
    <property type="entry name" value="Uracil-DNA_glycosylase-like"/>
</dbReference>
<sequence length="1326" mass="148096">MSLKRKADTTVSNDAKKPKANCSITAFFRSPNPISKKTESPESSTSDPLLTSSPTKTFNKDVWVSSLTADQKKLLKLEIDTLHESWLKELKDDLLKPSFLELKRFLEKEKANGKVIFPPESDIYSWSRYTPLNKVKAVILGQDPYHNTSQAHGLSFSVNPPTPPPPSLRNIFQALKNDYPQTFKPPPNNTGQLTPWARQGVLMLNTCLTVRAHEANSHSNRGWEALTQRVIDIVARKRTGGVVFLAWGTPAGKRVGKVDKERHKVLMSVHPSPLSASRGWFECGHFRKANEWLVSRYGAGAEIDWDLSKVRPENKEPLEEKKEACPENMEREVATQLIASEEILDKIVQKAESSGSPTADEPNTEKGRDGLAKHKEKYPQVTEAAAKPQWEDAWLRKSVAPNEVQELLRGCVAEIKARGLDIPFLLLPFRPTSDPSAARTFIRHHFEKNLRGEYLAQELRLTEPMVLCSVLKWCWCRLPGGVVGWEAYELFRVGEIDSNMARNSFATFIPISVDSDVRQQIIFDFFDLLSAIAAHSKVNGLSGRKLSRLAGWWAFEQADNKSGFEEGYKEWIAAANATSHLFFAYLRSLSPDQAKGLSGMTNLPTSLQKLVLETEYPPKYPANMQTKIFKISMIVDTVSPTPFALLRRASHFQYRDEDKELKKLAEYEDPVKSLADECRRVLKSISSANQLQVSRSKVSAGLNDASWSRFQDLGFGEDYNNEEDDEYDEIGTLKRQRHRPRTILTPKNPMIGRPTTPSWADFLSSGFADQEASAPSALLLPPGISLPPIEVRTPSSSSRDRNELSQLEPGELASIAKFNLDHAFWWAWICSLAVEERPERKAAFGRCALIETVIFGSTWFVLEEKVRGAAQSPHEDINVSEKKHFWGRSKRGKDLNWRKLSVRQPPDASSSRSPIFPTTPHSTFSNSSIGSEPHVRIQAAAAKLQQQQRDDARQPDMQSRGTDQTTATKTSSTMTLQPVVLSEVSPAMRWASKYDKEAIKGNYLKSSSTGRGNGEQMDSTKGLQHENISGDVTNNKISSSTTPTKIPVPNSPASMKDNILRPRIEAAQNISESVSLGNSLPARKNVADIITTRSSVDMEPSSPQTPTSLRRNSSSAGFKKLFGRNKTQNVKGSDHPPQATNGREALERKTRVGSSLVRKLSGIRRRSFTPSEKGDTRLSPSEAVPVSGKRSSVVSNQHDNLEARTSTAQDSISRVNTHEAQEAQEAFSNFDQEGPPDDSSVRVSKDGSPIDNLRNVSLPFSPQDYKEDTSHKHRSPPIDRWAQIRKNAAERASQRQTDLQPKEDQSFQKDIEDKDTSGDECTSFHP</sequence>
<dbReference type="NCBIfam" id="NF003589">
    <property type="entry name" value="PRK05254.1-2"/>
    <property type="match status" value="1"/>
</dbReference>
<keyword evidence="7" id="KW-0539">Nucleus</keyword>
<keyword evidence="4" id="KW-0378">Hydrolase</keyword>
<dbReference type="OrthoDB" id="10031947at2759"/>
<evidence type="ECO:0000313" key="11">
    <source>
        <dbReference type="EMBL" id="EPQ62944.1"/>
    </source>
</evidence>
<dbReference type="InterPro" id="IPR012965">
    <property type="entry name" value="Msb1/Mug8_dom"/>
</dbReference>